<keyword evidence="5" id="KW-0479">Metal-binding</keyword>
<comment type="similarity">
    <text evidence="2">In the C-terminal section; belongs to the prokaryotic molybdopterin-containing oxidoreductase family.</text>
</comment>
<keyword evidence="9" id="KW-0411">Iron-sulfur</keyword>
<protein>
    <submittedName>
        <fullName evidence="15">Formate dehydrogenase major subunit</fullName>
    </submittedName>
</protein>
<evidence type="ECO:0000259" key="13">
    <source>
        <dbReference type="PROSITE" id="PS51669"/>
    </source>
</evidence>
<evidence type="ECO:0000256" key="3">
    <source>
        <dbReference type="ARBA" id="ARBA00022485"/>
    </source>
</evidence>
<dbReference type="InterPro" id="IPR006963">
    <property type="entry name" value="Mopterin_OxRdtase_4Fe-4S_dom"/>
</dbReference>
<dbReference type="CDD" id="cd00207">
    <property type="entry name" value="fer2"/>
    <property type="match status" value="1"/>
</dbReference>
<accession>A0A1H3FV42</accession>
<feature type="domain" description="4Fe-4S His(Cys)3-ligated-type" evidence="14">
    <location>
        <begin position="78"/>
        <end position="126"/>
    </location>
</feature>
<evidence type="ECO:0000313" key="16">
    <source>
        <dbReference type="Proteomes" id="UP000199652"/>
    </source>
</evidence>
<dbReference type="Pfam" id="PF01568">
    <property type="entry name" value="Molydop_binding"/>
    <property type="match status" value="1"/>
</dbReference>
<evidence type="ECO:0000256" key="10">
    <source>
        <dbReference type="ARBA" id="ARBA00034078"/>
    </source>
</evidence>
<name>A0A1H3FV42_EUBBA</name>
<evidence type="ECO:0000256" key="1">
    <source>
        <dbReference type="ARBA" id="ARBA00001966"/>
    </source>
</evidence>
<evidence type="ECO:0000259" key="11">
    <source>
        <dbReference type="PROSITE" id="PS51085"/>
    </source>
</evidence>
<dbReference type="InterPro" id="IPR036010">
    <property type="entry name" value="2Fe-2S_ferredoxin-like_sf"/>
</dbReference>
<comment type="cofactor">
    <cofactor evidence="1">
        <name>[4Fe-4S] cluster</name>
        <dbReference type="ChEBI" id="CHEBI:49883"/>
    </cofactor>
</comment>
<dbReference type="GO" id="GO:0043546">
    <property type="term" value="F:molybdopterin cofactor binding"/>
    <property type="evidence" value="ECO:0007669"/>
    <property type="project" value="InterPro"/>
</dbReference>
<evidence type="ECO:0000256" key="2">
    <source>
        <dbReference type="ARBA" id="ARBA00007023"/>
    </source>
</evidence>
<dbReference type="InterPro" id="IPR019574">
    <property type="entry name" value="NADH_UbQ_OxRdtase_Gsu_4Fe4S-bd"/>
</dbReference>
<evidence type="ECO:0000259" key="12">
    <source>
        <dbReference type="PROSITE" id="PS51379"/>
    </source>
</evidence>
<comment type="cofactor">
    <cofactor evidence="10">
        <name>[2Fe-2S] cluster</name>
        <dbReference type="ChEBI" id="CHEBI:190135"/>
    </cofactor>
</comment>
<dbReference type="Pfam" id="PF13510">
    <property type="entry name" value="Fer2_4"/>
    <property type="match status" value="1"/>
</dbReference>
<dbReference type="STRING" id="1528.SAMN04488579_11175"/>
<dbReference type="GO" id="GO:0008863">
    <property type="term" value="F:formate dehydrogenase (NAD+) activity"/>
    <property type="evidence" value="ECO:0007669"/>
    <property type="project" value="InterPro"/>
</dbReference>
<dbReference type="InterPro" id="IPR027467">
    <property type="entry name" value="MopterinOxRdtase_cofactor_BS"/>
</dbReference>
<feature type="domain" description="4Fe-4S Mo/W bis-MGD-type" evidence="13">
    <location>
        <begin position="220"/>
        <end position="275"/>
    </location>
</feature>
<dbReference type="InterPro" id="IPR017900">
    <property type="entry name" value="4Fe4S_Fe_S_CS"/>
</dbReference>
<dbReference type="Gene3D" id="3.40.50.740">
    <property type="match status" value="1"/>
</dbReference>
<evidence type="ECO:0000313" key="15">
    <source>
        <dbReference type="EMBL" id="SDX94024.1"/>
    </source>
</evidence>
<evidence type="ECO:0000256" key="5">
    <source>
        <dbReference type="ARBA" id="ARBA00022723"/>
    </source>
</evidence>
<dbReference type="Pfam" id="PF00384">
    <property type="entry name" value="Molybdopterin"/>
    <property type="match status" value="1"/>
</dbReference>
<dbReference type="Gene3D" id="3.30.70.20">
    <property type="match status" value="1"/>
</dbReference>
<dbReference type="PANTHER" id="PTHR43105:SF14">
    <property type="entry name" value="FORMATE DEHYDROGENASE H"/>
    <property type="match status" value="1"/>
</dbReference>
<dbReference type="AlphaFoldDB" id="A0A1H3FV42"/>
<dbReference type="Proteomes" id="UP000199652">
    <property type="component" value="Unassembled WGS sequence"/>
</dbReference>
<dbReference type="PROSITE" id="PS51839">
    <property type="entry name" value="4FE4S_HC3"/>
    <property type="match status" value="1"/>
</dbReference>
<dbReference type="Gene3D" id="2.40.40.20">
    <property type="match status" value="1"/>
</dbReference>
<dbReference type="InterPro" id="IPR041924">
    <property type="entry name" value="Formate_Dh-H_N"/>
</dbReference>
<gene>
    <name evidence="15" type="ORF">SAMN04488579_11175</name>
</gene>
<reference evidence="16" key="1">
    <citation type="submission" date="2016-10" db="EMBL/GenBank/DDBJ databases">
        <authorList>
            <person name="Varghese N."/>
            <person name="Submissions S."/>
        </authorList>
    </citation>
    <scope>NUCLEOTIDE SEQUENCE [LARGE SCALE GENOMIC DNA]</scope>
    <source>
        <strain evidence="16">VPI 5359</strain>
    </source>
</reference>
<dbReference type="CDD" id="cd02753">
    <property type="entry name" value="MopB_Formate-Dh-H"/>
    <property type="match status" value="1"/>
</dbReference>
<dbReference type="InterPro" id="IPR000283">
    <property type="entry name" value="NADH_UbQ_OxRdtase_75kDa_su_CS"/>
</dbReference>
<evidence type="ECO:0000256" key="7">
    <source>
        <dbReference type="ARBA" id="ARBA00023002"/>
    </source>
</evidence>
<dbReference type="RefSeq" id="WP_090245291.1">
    <property type="nucleotide sequence ID" value="NZ_FNOU01000011.1"/>
</dbReference>
<keyword evidence="4" id="KW-0001">2Fe-2S</keyword>
<dbReference type="InterPro" id="IPR001041">
    <property type="entry name" value="2Fe-2S_ferredoxin-type"/>
</dbReference>
<dbReference type="Gene3D" id="3.10.20.740">
    <property type="match status" value="1"/>
</dbReference>
<dbReference type="InterPro" id="IPR050123">
    <property type="entry name" value="Prok_molybdopt-oxidoreductase"/>
</dbReference>
<organism evidence="15 16">
    <name type="scientific">Eubacterium barkeri</name>
    <name type="common">Clostridium barkeri</name>
    <dbReference type="NCBI Taxonomy" id="1528"/>
    <lineage>
        <taxon>Bacteria</taxon>
        <taxon>Bacillati</taxon>
        <taxon>Bacillota</taxon>
        <taxon>Clostridia</taxon>
        <taxon>Eubacteriales</taxon>
        <taxon>Eubacteriaceae</taxon>
        <taxon>Eubacterium</taxon>
    </lineage>
</organism>
<proteinExistence type="inferred from homology"/>
<keyword evidence="6" id="KW-0677">Repeat</keyword>
<dbReference type="InterPro" id="IPR006656">
    <property type="entry name" value="Mopterin_OxRdtase"/>
</dbReference>
<dbReference type="FunFam" id="3.30.70.20:FF:000035">
    <property type="entry name" value="Iron hydrogenase 1"/>
    <property type="match status" value="1"/>
</dbReference>
<dbReference type="PANTHER" id="PTHR43105">
    <property type="entry name" value="RESPIRATORY NITRATE REDUCTASE"/>
    <property type="match status" value="1"/>
</dbReference>
<dbReference type="InterPro" id="IPR017896">
    <property type="entry name" value="4Fe4S_Fe-S-bd"/>
</dbReference>
<dbReference type="NCBIfam" id="TIGR01591">
    <property type="entry name" value="Fdh-alpha"/>
    <property type="match status" value="1"/>
</dbReference>
<dbReference type="EMBL" id="FNOU01000011">
    <property type="protein sequence ID" value="SDX94024.1"/>
    <property type="molecule type" value="Genomic_DNA"/>
</dbReference>
<dbReference type="GO" id="GO:0051539">
    <property type="term" value="F:4 iron, 4 sulfur cluster binding"/>
    <property type="evidence" value="ECO:0007669"/>
    <property type="project" value="UniProtKB-KW"/>
</dbReference>
<dbReference type="PROSITE" id="PS51379">
    <property type="entry name" value="4FE4S_FER_2"/>
    <property type="match status" value="2"/>
</dbReference>
<dbReference type="OrthoDB" id="9803192at2"/>
<sequence length="895" mass="98083">MINLTIDGQSVCASPGMTILRAAQIANIEIPTLCYFKDFSPEGSCRMCLVEVVGARRLETACSTPVSEGMVVYTNNAAVRRARRFVLKMLFSEHKFDCLTCYRFDTCKFVEYNGNCIEYDEEKSFGQTFEKNAPIDDSNPFYTYDPNKCILCNRCIKVCEHLQCNHVLSRSERGYETAIGPVFKMLRGDKRSHCVSCGNCIAECPTGALAPKKYVPLPSTKTVETICPYCGVGCTLKLKVYDNKITDVMSVPGHVNDNLLCVKGRFAYDFVGSPDRLKTPLIRRNGQLEPATWAEATALITEKLSAAVAQGPQAVAGFSSARCTNEENYLFQKFIRTVGQTNNVDHCARLCHASTVAGLARSFGSGAMTNSIDEIPLMDVILVSGSNTTETHPVIGAKIKQRVQAGAALIVAEPRHIELADYADVFLQIRPGTNVALFNGLMKAILDEHLEDRAFIDARTEDFEALEAYLKTLTVEECAAICGVDPEDMRRAARLYATKATGGIFYSMGVTQHATGTDGVMSTANLAMITGKIGRPGCGVNPLRGQNNVQGACDMGALPGDYTGYQKTANPEVVAKFEKAWGVTLPTNTGRTVTEIVDDVEEGIVKFLYIMGENPLVSDPNTGHVKAAFEKAEFIVLQDIFLTETADYADVVLPATVYAEKDGTFTNTERRIQLLRKAVTAPGEAREDWRILCDLAQAMGAPGFDFNSTAEIMDEIAAVTPSYAGVSHARLDRGDRIQWPCAHADSPGTPFLHQGKFTRGKGKFNIAQYLPPEDQPDDAYPMILMTGRILQHYHTRTMTMRTPGIQQLVGEAFVEINPQTAQNYGFMEGQLLQVTSPRGTVQAKAAFNQGIQENTLFMPFHYGDTGANCLTGGRVDPIAKIPPFKVCKVNLRQVD</sequence>
<dbReference type="GO" id="GO:0003954">
    <property type="term" value="F:NADH dehydrogenase activity"/>
    <property type="evidence" value="ECO:0007669"/>
    <property type="project" value="TreeGrafter"/>
</dbReference>
<dbReference type="GO" id="GO:0051537">
    <property type="term" value="F:2 iron, 2 sulfur cluster binding"/>
    <property type="evidence" value="ECO:0007669"/>
    <property type="project" value="UniProtKB-KW"/>
</dbReference>
<evidence type="ECO:0000256" key="4">
    <source>
        <dbReference type="ARBA" id="ARBA00022714"/>
    </source>
</evidence>
<dbReference type="GO" id="GO:0046872">
    <property type="term" value="F:metal ion binding"/>
    <property type="evidence" value="ECO:0007669"/>
    <property type="project" value="UniProtKB-KW"/>
</dbReference>
<dbReference type="GO" id="GO:0015942">
    <property type="term" value="P:formate metabolic process"/>
    <property type="evidence" value="ECO:0007669"/>
    <property type="project" value="InterPro"/>
</dbReference>
<dbReference type="SUPFAM" id="SSF50692">
    <property type="entry name" value="ADC-like"/>
    <property type="match status" value="1"/>
</dbReference>
<evidence type="ECO:0000259" key="14">
    <source>
        <dbReference type="PROSITE" id="PS51839"/>
    </source>
</evidence>
<evidence type="ECO:0000256" key="6">
    <source>
        <dbReference type="ARBA" id="ARBA00022737"/>
    </source>
</evidence>
<feature type="domain" description="4Fe-4S ferredoxin-type" evidence="12">
    <location>
        <begin position="140"/>
        <end position="170"/>
    </location>
</feature>
<keyword evidence="3" id="KW-0004">4Fe-4S</keyword>
<evidence type="ECO:0000256" key="9">
    <source>
        <dbReference type="ARBA" id="ARBA00023014"/>
    </source>
</evidence>
<dbReference type="SUPFAM" id="SSF53706">
    <property type="entry name" value="Formate dehydrogenase/DMSO reductase, domains 1-3"/>
    <property type="match status" value="1"/>
</dbReference>
<dbReference type="InterPro" id="IPR006478">
    <property type="entry name" value="Formate_DH_asu"/>
</dbReference>
<dbReference type="Gene3D" id="2.20.25.90">
    <property type="entry name" value="ADC-like domains"/>
    <property type="match status" value="1"/>
</dbReference>
<evidence type="ECO:0000256" key="8">
    <source>
        <dbReference type="ARBA" id="ARBA00023004"/>
    </source>
</evidence>
<feature type="domain" description="2Fe-2S ferredoxin-type" evidence="11">
    <location>
        <begin position="1"/>
        <end position="78"/>
    </location>
</feature>
<dbReference type="Pfam" id="PF04879">
    <property type="entry name" value="Molybdop_Fe4S4"/>
    <property type="match status" value="1"/>
</dbReference>
<dbReference type="SUPFAM" id="SSF54292">
    <property type="entry name" value="2Fe-2S ferredoxin-like"/>
    <property type="match status" value="1"/>
</dbReference>
<feature type="domain" description="4Fe-4S ferredoxin-type" evidence="12">
    <location>
        <begin position="184"/>
        <end position="214"/>
    </location>
</feature>
<dbReference type="GO" id="GO:0016020">
    <property type="term" value="C:membrane"/>
    <property type="evidence" value="ECO:0007669"/>
    <property type="project" value="InterPro"/>
</dbReference>
<dbReference type="GO" id="GO:0042773">
    <property type="term" value="P:ATP synthesis coupled electron transport"/>
    <property type="evidence" value="ECO:0007669"/>
    <property type="project" value="InterPro"/>
</dbReference>
<keyword evidence="8" id="KW-0408">Iron</keyword>
<dbReference type="PROSITE" id="PS51085">
    <property type="entry name" value="2FE2S_FER_2"/>
    <property type="match status" value="1"/>
</dbReference>
<dbReference type="SMART" id="SM00926">
    <property type="entry name" value="Molybdop_Fe4S4"/>
    <property type="match status" value="1"/>
</dbReference>
<keyword evidence="16" id="KW-1185">Reference proteome</keyword>
<dbReference type="PROSITE" id="PS00551">
    <property type="entry name" value="MOLYBDOPTERIN_PROK_1"/>
    <property type="match status" value="1"/>
</dbReference>
<dbReference type="PROSITE" id="PS00198">
    <property type="entry name" value="4FE4S_FER_1"/>
    <property type="match status" value="1"/>
</dbReference>
<dbReference type="PROSITE" id="PS51669">
    <property type="entry name" value="4FE4S_MOW_BIS_MGD"/>
    <property type="match status" value="1"/>
</dbReference>
<dbReference type="Gene3D" id="3.40.228.10">
    <property type="entry name" value="Dimethylsulfoxide Reductase, domain 2"/>
    <property type="match status" value="1"/>
</dbReference>
<keyword evidence="7" id="KW-0560">Oxidoreductase</keyword>
<dbReference type="InterPro" id="IPR006657">
    <property type="entry name" value="MoPterin_dinucl-bd_dom"/>
</dbReference>
<dbReference type="GO" id="GO:0008137">
    <property type="term" value="F:NADH dehydrogenase (ubiquinone) activity"/>
    <property type="evidence" value="ECO:0007669"/>
    <property type="project" value="InterPro"/>
</dbReference>
<dbReference type="PROSITE" id="PS00641">
    <property type="entry name" value="COMPLEX1_75K_1"/>
    <property type="match status" value="1"/>
</dbReference>
<dbReference type="PIRSF" id="PIRSF036643">
    <property type="entry name" value="FDH_alpha"/>
    <property type="match status" value="1"/>
</dbReference>
<dbReference type="SUPFAM" id="SSF54862">
    <property type="entry name" value="4Fe-4S ferredoxins"/>
    <property type="match status" value="1"/>
</dbReference>
<dbReference type="Pfam" id="PF12838">
    <property type="entry name" value="Fer4_7"/>
    <property type="match status" value="1"/>
</dbReference>
<dbReference type="InterPro" id="IPR009010">
    <property type="entry name" value="Asp_de-COase-like_dom_sf"/>
</dbReference>